<organism evidence="1">
    <name type="scientific">marine metagenome</name>
    <dbReference type="NCBI Taxonomy" id="408172"/>
    <lineage>
        <taxon>unclassified sequences</taxon>
        <taxon>metagenomes</taxon>
        <taxon>ecological metagenomes</taxon>
    </lineage>
</organism>
<feature type="non-terminal residue" evidence="1">
    <location>
        <position position="1"/>
    </location>
</feature>
<dbReference type="AlphaFoldDB" id="A0A382FXF1"/>
<protein>
    <recommendedName>
        <fullName evidence="2">Bacterial surface antigen (D15) domain-containing protein</fullName>
    </recommendedName>
</protein>
<evidence type="ECO:0008006" key="2">
    <source>
        <dbReference type="Google" id="ProtNLM"/>
    </source>
</evidence>
<reference evidence="1" key="1">
    <citation type="submission" date="2018-05" db="EMBL/GenBank/DDBJ databases">
        <authorList>
            <person name="Lanie J.A."/>
            <person name="Ng W.-L."/>
            <person name="Kazmierczak K.M."/>
            <person name="Andrzejewski T.M."/>
            <person name="Davidsen T.M."/>
            <person name="Wayne K.J."/>
            <person name="Tettelin H."/>
            <person name="Glass J.I."/>
            <person name="Rusch D."/>
            <person name="Podicherti R."/>
            <person name="Tsui H.-C.T."/>
            <person name="Winkler M.E."/>
        </authorList>
    </citation>
    <scope>NUCLEOTIDE SEQUENCE</scope>
</reference>
<dbReference type="EMBL" id="UINC01052066">
    <property type="protein sequence ID" value="SVB66953.1"/>
    <property type="molecule type" value="Genomic_DNA"/>
</dbReference>
<sequence>NIPIVKKYNQTHTWLSPSADIDTLMNLYHPKNKFTSGLGDVTLGFNLLVIGNPSWRGGKNKYSLYSGVYMIMPFAKPLEKFNSKDIDENGIPYQFKQLPIGRGLTQWRLKTFGEFYRKFKGRLININWSTSISIFSRNQINPEISFLSVSETISPDSIARSIGSVLYDKGSQLYGSLIGQIEVLPKKCFISMGMDWMISDRDKYFSNNDSWDKWMVERQNFDTKKSISSQLIKINLLNVDSFDRFGPIPFELEFGARWFVPILTKHSFGYRSSWIRISSYFQAW</sequence>
<accession>A0A382FXF1</accession>
<proteinExistence type="predicted"/>
<evidence type="ECO:0000313" key="1">
    <source>
        <dbReference type="EMBL" id="SVB66953.1"/>
    </source>
</evidence>
<name>A0A382FXF1_9ZZZZ</name>
<gene>
    <name evidence="1" type="ORF">METZ01_LOCUS219807</name>
</gene>